<dbReference type="GO" id="GO:0016746">
    <property type="term" value="F:acyltransferase activity"/>
    <property type="evidence" value="ECO:0007669"/>
    <property type="project" value="UniProtKB-KW"/>
</dbReference>
<dbReference type="RefSeq" id="WP_380229542.1">
    <property type="nucleotide sequence ID" value="NZ_JBHSOF010000071.1"/>
</dbReference>
<dbReference type="SUPFAM" id="SSF55729">
    <property type="entry name" value="Acyl-CoA N-acyltransferases (Nat)"/>
    <property type="match status" value="1"/>
</dbReference>
<keyword evidence="2" id="KW-0808">Transferase</keyword>
<dbReference type="PROSITE" id="PS51186">
    <property type="entry name" value="GNAT"/>
    <property type="match status" value="1"/>
</dbReference>
<proteinExistence type="predicted"/>
<reference evidence="3" key="1">
    <citation type="journal article" date="2019" name="Int. J. Syst. Evol. Microbiol.">
        <title>The Global Catalogue of Microorganisms (GCM) 10K type strain sequencing project: providing services to taxonomists for standard genome sequencing and annotation.</title>
        <authorList>
            <consortium name="The Broad Institute Genomics Platform"/>
            <consortium name="The Broad Institute Genome Sequencing Center for Infectious Disease"/>
            <person name="Wu L."/>
            <person name="Ma J."/>
        </authorList>
    </citation>
    <scope>NUCLEOTIDE SEQUENCE [LARGE SCALE GENOMIC DNA]</scope>
    <source>
        <strain evidence="3">CGMCC 4.1437</strain>
    </source>
</reference>
<dbReference type="EMBL" id="JBHSOF010000071">
    <property type="protein sequence ID" value="MFC5667879.1"/>
    <property type="molecule type" value="Genomic_DNA"/>
</dbReference>
<keyword evidence="2" id="KW-0012">Acyltransferase</keyword>
<accession>A0ABW0XFK9</accession>
<dbReference type="Proteomes" id="UP001595975">
    <property type="component" value="Unassembled WGS sequence"/>
</dbReference>
<dbReference type="Pfam" id="PF13508">
    <property type="entry name" value="Acetyltransf_7"/>
    <property type="match status" value="1"/>
</dbReference>
<name>A0ABW0XFK9_9ACTN</name>
<dbReference type="InterPro" id="IPR016181">
    <property type="entry name" value="Acyl_CoA_acyltransferase"/>
</dbReference>
<evidence type="ECO:0000313" key="2">
    <source>
        <dbReference type="EMBL" id="MFC5667879.1"/>
    </source>
</evidence>
<keyword evidence="3" id="KW-1185">Reference proteome</keyword>
<dbReference type="Gene3D" id="3.40.630.30">
    <property type="match status" value="1"/>
</dbReference>
<comment type="caution">
    <text evidence="2">The sequence shown here is derived from an EMBL/GenBank/DDBJ whole genome shotgun (WGS) entry which is preliminary data.</text>
</comment>
<dbReference type="InterPro" id="IPR000182">
    <property type="entry name" value="GNAT_dom"/>
</dbReference>
<evidence type="ECO:0000313" key="3">
    <source>
        <dbReference type="Proteomes" id="UP001595975"/>
    </source>
</evidence>
<gene>
    <name evidence="2" type="ORF">ACFP3U_33560</name>
</gene>
<protein>
    <submittedName>
        <fullName evidence="2">GNAT family N-acetyltransferase</fullName>
        <ecNumber evidence="2">2.3.1.-</ecNumber>
    </submittedName>
</protein>
<evidence type="ECO:0000259" key="1">
    <source>
        <dbReference type="PROSITE" id="PS51186"/>
    </source>
</evidence>
<dbReference type="EC" id="2.3.1.-" evidence="2"/>
<organism evidence="2 3">
    <name type="scientific">Kitasatospora misakiensis</name>
    <dbReference type="NCBI Taxonomy" id="67330"/>
    <lineage>
        <taxon>Bacteria</taxon>
        <taxon>Bacillati</taxon>
        <taxon>Actinomycetota</taxon>
        <taxon>Actinomycetes</taxon>
        <taxon>Kitasatosporales</taxon>
        <taxon>Streptomycetaceae</taxon>
        <taxon>Kitasatospora</taxon>
    </lineage>
</organism>
<sequence length="194" mass="20918">MTGVTGVRIEAIDLAAWAPQALDVQAVAFGLTPEEVMVRLHIVGRHAQQPGVIAFGAFSAGRLVGFGYGMPNRREHWWSTVIEPYLAARGYGGWLDGVFAVTELHVLPEFQGRGVGSALIRTLTGWSGLDRSILSAIDAETPARRLYRSLGYQDLARAVHFPNTERRYAVMGAPLPLRGAGGPGRVQSAPANSR</sequence>
<feature type="domain" description="N-acetyltransferase" evidence="1">
    <location>
        <begin position="7"/>
        <end position="176"/>
    </location>
</feature>
<dbReference type="CDD" id="cd04301">
    <property type="entry name" value="NAT_SF"/>
    <property type="match status" value="1"/>
</dbReference>